<gene>
    <name evidence="2" type="ORF">DO021_13820</name>
    <name evidence="1" type="ORF">EYB58_17210</name>
</gene>
<dbReference type="AlphaFoldDB" id="A0A328FDC4"/>
<dbReference type="Proteomes" id="UP000248798">
    <property type="component" value="Unassembled WGS sequence"/>
</dbReference>
<evidence type="ECO:0000313" key="4">
    <source>
        <dbReference type="Proteomes" id="UP000293902"/>
    </source>
</evidence>
<name>A0A328FDC4_9BACT</name>
<reference evidence="2 3" key="1">
    <citation type="submission" date="2018-06" db="EMBL/GenBank/DDBJ databases">
        <title>Complete Genome Sequence of Desulfobacter hydrogenophilus (DSM3380).</title>
        <authorList>
            <person name="Marietou A."/>
            <person name="Schreiber L."/>
            <person name="Marshall I."/>
            <person name="Jorgensen B."/>
        </authorList>
    </citation>
    <scope>NUCLEOTIDE SEQUENCE [LARGE SCALE GENOMIC DNA]</scope>
    <source>
        <strain evidence="2 3">DSM 3380</strain>
    </source>
</reference>
<dbReference type="EMBL" id="QLNI01000027">
    <property type="protein sequence ID" value="RAM01432.1"/>
    <property type="molecule type" value="Genomic_DNA"/>
</dbReference>
<evidence type="ECO:0000313" key="1">
    <source>
        <dbReference type="EMBL" id="QBH14511.1"/>
    </source>
</evidence>
<accession>A0A328FDC4</accession>
<keyword evidence="4" id="KW-1185">Reference proteome</keyword>
<evidence type="ECO:0000313" key="3">
    <source>
        <dbReference type="Proteomes" id="UP000248798"/>
    </source>
</evidence>
<dbReference type="Proteomes" id="UP000293902">
    <property type="component" value="Chromosome"/>
</dbReference>
<evidence type="ECO:0000313" key="2">
    <source>
        <dbReference type="EMBL" id="RAM01432.1"/>
    </source>
</evidence>
<sequence>MNADKGRSSEMQDNPAGTLTVDQVAENLSAFAIDRADIKSLLGAIPEGHPIDLNCLEYELAILKILSVGWGLAFFMPVTDVNKTPLTQAFWEQIREISNNVSTLTETTTGTRVDYFGILKERLDTFVKQMQENQTEDADPTSIMGPVFADACGAPDDPMVILAGTKMFALTLGAVKEYLAAVKIKDITIH</sequence>
<proteinExistence type="predicted"/>
<dbReference type="EMBL" id="CP036313">
    <property type="protein sequence ID" value="QBH14511.1"/>
    <property type="molecule type" value="Genomic_DNA"/>
</dbReference>
<dbReference type="OrthoDB" id="5416968at2"/>
<reference evidence="1 4" key="2">
    <citation type="submission" date="2019-02" db="EMBL/GenBank/DDBJ databases">
        <title>Complete genome sequence of Desulfobacter hydrogenophilus AcRS1.</title>
        <authorList>
            <person name="Marietou A."/>
            <person name="Lund M.B."/>
            <person name="Marshall I.P.G."/>
            <person name="Schreiber L."/>
            <person name="Jorgensen B."/>
        </authorList>
    </citation>
    <scope>NUCLEOTIDE SEQUENCE [LARGE SCALE GENOMIC DNA]</scope>
    <source>
        <strain evidence="1 4">AcRS1</strain>
    </source>
</reference>
<organism evidence="2 3">
    <name type="scientific">Desulfobacter hydrogenophilus</name>
    <dbReference type="NCBI Taxonomy" id="2291"/>
    <lineage>
        <taxon>Bacteria</taxon>
        <taxon>Pseudomonadati</taxon>
        <taxon>Thermodesulfobacteriota</taxon>
        <taxon>Desulfobacteria</taxon>
        <taxon>Desulfobacterales</taxon>
        <taxon>Desulfobacteraceae</taxon>
        <taxon>Desulfobacter</taxon>
    </lineage>
</organism>
<protein>
    <submittedName>
        <fullName evidence="2">Uncharacterized protein</fullName>
    </submittedName>
</protein>